<protein>
    <submittedName>
        <fullName evidence="2">Uncharacterized protein</fullName>
    </submittedName>
</protein>
<evidence type="ECO:0000256" key="1">
    <source>
        <dbReference type="SAM" id="MobiDB-lite"/>
    </source>
</evidence>
<evidence type="ECO:0000313" key="2">
    <source>
        <dbReference type="RefSeq" id="XP_059600647.1"/>
    </source>
</evidence>
<organism evidence="2">
    <name type="scientific">Aspergillus niger</name>
    <dbReference type="NCBI Taxonomy" id="5061"/>
    <lineage>
        <taxon>Eukaryota</taxon>
        <taxon>Fungi</taxon>
        <taxon>Dikarya</taxon>
        <taxon>Ascomycota</taxon>
        <taxon>Pezizomycotina</taxon>
        <taxon>Eurotiomycetes</taxon>
        <taxon>Eurotiomycetidae</taxon>
        <taxon>Eurotiales</taxon>
        <taxon>Aspergillaceae</taxon>
        <taxon>Aspergillus</taxon>
        <taxon>Aspergillus subgen. Circumdati</taxon>
    </lineage>
</organism>
<proteinExistence type="predicted"/>
<gene>
    <name evidence="2" type="ORF">An04g08350</name>
</gene>
<reference evidence="2" key="1">
    <citation type="submission" date="2025-02" db="EMBL/GenBank/DDBJ databases">
        <authorList>
            <consortium name="NCBI Genome Project"/>
        </authorList>
    </citation>
    <scope>NUCLEOTIDE SEQUENCE</scope>
</reference>
<reference evidence="2" key="2">
    <citation type="submission" date="2025-08" db="UniProtKB">
        <authorList>
            <consortium name="RefSeq"/>
        </authorList>
    </citation>
    <scope>IDENTIFICATION</scope>
</reference>
<dbReference type="RefSeq" id="XP_059600647.1">
    <property type="nucleotide sequence ID" value="XM_059747702.1"/>
</dbReference>
<feature type="region of interest" description="Disordered" evidence="1">
    <location>
        <begin position="1"/>
        <end position="37"/>
    </location>
</feature>
<dbReference type="VEuPathDB" id="FungiDB:An04g08350"/>
<name>A0AAJ8BNW7_ASPNG</name>
<dbReference type="KEGG" id="ang:An04g08350"/>
<accession>A0AAJ8BNW7</accession>
<sequence>MNRSESHGTPADHDHPYSHFHPFIGAQGHGPCGNQRFKPNGIVRHKARNPILGLRDNHVLLHPSLKPQRFQPQIRMADITAPLSILPPLATGACLFRGVGSGAHS</sequence>
<dbReference type="GeneID" id="84591023"/>
<feature type="compositionally biased region" description="Basic and acidic residues" evidence="1">
    <location>
        <begin position="1"/>
        <end position="17"/>
    </location>
</feature>
<dbReference type="AlphaFoldDB" id="A0AAJ8BNW7"/>